<dbReference type="GO" id="GO:0006433">
    <property type="term" value="P:prolyl-tRNA aminoacylation"/>
    <property type="evidence" value="ECO:0007669"/>
    <property type="project" value="InterPro"/>
</dbReference>
<dbReference type="GO" id="GO:0005737">
    <property type="term" value="C:cytoplasm"/>
    <property type="evidence" value="ECO:0007669"/>
    <property type="project" value="InterPro"/>
</dbReference>
<protein>
    <recommendedName>
        <fullName evidence="2">Proline-tRNA ligase class II C-terminal domain-containing protein</fullName>
    </recommendedName>
</protein>
<dbReference type="InterPro" id="IPR004499">
    <property type="entry name" value="Pro-tRNA-ligase_IIa_arc-type"/>
</dbReference>
<evidence type="ECO:0000256" key="1">
    <source>
        <dbReference type="ARBA" id="ARBA00022917"/>
    </source>
</evidence>
<evidence type="ECO:0000259" key="2">
    <source>
        <dbReference type="SMART" id="SM00946"/>
    </source>
</evidence>
<feature type="non-terminal residue" evidence="3">
    <location>
        <position position="1"/>
    </location>
</feature>
<dbReference type="PANTHER" id="PTHR43382">
    <property type="entry name" value="PROLYL-TRNA SYNTHETASE"/>
    <property type="match status" value="1"/>
</dbReference>
<dbReference type="GO" id="GO:0017101">
    <property type="term" value="C:aminoacyl-tRNA synthetase multienzyme complex"/>
    <property type="evidence" value="ECO:0007669"/>
    <property type="project" value="TreeGrafter"/>
</dbReference>
<dbReference type="SUPFAM" id="SSF64586">
    <property type="entry name" value="C-terminal domain of ProRS"/>
    <property type="match status" value="1"/>
</dbReference>
<feature type="domain" description="Proline-tRNA ligase class II C-terminal" evidence="2">
    <location>
        <begin position="48"/>
        <end position="114"/>
    </location>
</feature>
<dbReference type="EMBL" id="UINC01184900">
    <property type="protein sequence ID" value="SVD96343.1"/>
    <property type="molecule type" value="Genomic_DNA"/>
</dbReference>
<evidence type="ECO:0000313" key="3">
    <source>
        <dbReference type="EMBL" id="SVD96343.1"/>
    </source>
</evidence>
<sequence>RRDAGEKQSINVSAATNIITKLLDEIQSNMFNQAKKSQMENTFQAKTYDEFKSLLDKGGFICCGWDGSVDSEMAIKLETKATIRCIISNKPPKGKNCIYSGRPAKYEVVYAKSY</sequence>
<gene>
    <name evidence="3" type="ORF">METZ01_LOCUS449197</name>
</gene>
<dbReference type="AlphaFoldDB" id="A0A382ZLQ6"/>
<dbReference type="Pfam" id="PF09180">
    <property type="entry name" value="ProRS-C_1"/>
    <property type="match status" value="1"/>
</dbReference>
<dbReference type="InterPro" id="IPR016061">
    <property type="entry name" value="Pro-tRNA_ligase_II_C"/>
</dbReference>
<dbReference type="InterPro" id="IPR017449">
    <property type="entry name" value="Pro-tRNA_synth_II"/>
</dbReference>
<keyword evidence="1" id="KW-0648">Protein biosynthesis</keyword>
<organism evidence="3">
    <name type="scientific">marine metagenome</name>
    <dbReference type="NCBI Taxonomy" id="408172"/>
    <lineage>
        <taxon>unclassified sequences</taxon>
        <taxon>metagenomes</taxon>
        <taxon>ecological metagenomes</taxon>
    </lineage>
</organism>
<name>A0A382ZLQ6_9ZZZZ</name>
<dbReference type="GO" id="GO:0005524">
    <property type="term" value="F:ATP binding"/>
    <property type="evidence" value="ECO:0007669"/>
    <property type="project" value="InterPro"/>
</dbReference>
<dbReference type="GO" id="GO:0004827">
    <property type="term" value="F:proline-tRNA ligase activity"/>
    <property type="evidence" value="ECO:0007669"/>
    <property type="project" value="InterPro"/>
</dbReference>
<dbReference type="PANTHER" id="PTHR43382:SF2">
    <property type="entry name" value="BIFUNCTIONAL GLUTAMATE_PROLINE--TRNA LIGASE"/>
    <property type="match status" value="1"/>
</dbReference>
<proteinExistence type="predicted"/>
<accession>A0A382ZLQ6</accession>
<dbReference type="Gene3D" id="3.30.110.30">
    <property type="entry name" value="C-terminal domain of ProRS"/>
    <property type="match status" value="1"/>
</dbReference>
<dbReference type="SMART" id="SM00946">
    <property type="entry name" value="ProRS-C_1"/>
    <property type="match status" value="1"/>
</dbReference>
<reference evidence="3" key="1">
    <citation type="submission" date="2018-05" db="EMBL/GenBank/DDBJ databases">
        <authorList>
            <person name="Lanie J.A."/>
            <person name="Ng W.-L."/>
            <person name="Kazmierczak K.M."/>
            <person name="Andrzejewski T.M."/>
            <person name="Davidsen T.M."/>
            <person name="Wayne K.J."/>
            <person name="Tettelin H."/>
            <person name="Glass J.I."/>
            <person name="Rusch D."/>
            <person name="Podicherti R."/>
            <person name="Tsui H.-C.T."/>
            <person name="Winkler M.E."/>
        </authorList>
    </citation>
    <scope>NUCLEOTIDE SEQUENCE</scope>
</reference>